<dbReference type="PANTHER" id="PTHR48111:SF21">
    <property type="entry name" value="DNA-BINDING DUAL MASTER TRANSCRIPTIONAL REGULATOR RPAA"/>
    <property type="match status" value="1"/>
</dbReference>
<dbReference type="InterPro" id="IPR001789">
    <property type="entry name" value="Sig_transdc_resp-reg_receiver"/>
</dbReference>
<accession>A0A8J6Y490</accession>
<keyword evidence="5" id="KW-0804">Transcription</keyword>
<evidence type="ECO:0000259" key="8">
    <source>
        <dbReference type="PROSITE" id="PS50110"/>
    </source>
</evidence>
<dbReference type="AlphaFoldDB" id="A0A8J6Y490"/>
<dbReference type="GO" id="GO:0000156">
    <property type="term" value="F:phosphorelay response regulator activity"/>
    <property type="evidence" value="ECO:0007669"/>
    <property type="project" value="TreeGrafter"/>
</dbReference>
<dbReference type="Pfam" id="PF00072">
    <property type="entry name" value="Response_reg"/>
    <property type="match status" value="1"/>
</dbReference>
<sequence>MRLLVVEDDEPLADGLCRNLELEGFSVHRVGTGEDGLDELAQRSSDFELLILDIMLPGIDGFEVCRRLRSEGNMIPILFLTARGSDADRILGLQLGADDYLTKPFLVEELVLRVRGIVRRSEWSRTPARTGPVVKVGECEVDMDTMRASTPEGAVALTEREVMLVRFFSENEGRVLTRGELLERVWGYTFDTSTRTLDTFIHRLRKHFEGDPRNPLHFHTVRGVGYRFTSDPEE</sequence>
<evidence type="ECO:0000313" key="11">
    <source>
        <dbReference type="Proteomes" id="UP000598633"/>
    </source>
</evidence>
<dbReference type="GO" id="GO:0000976">
    <property type="term" value="F:transcription cis-regulatory region binding"/>
    <property type="evidence" value="ECO:0007669"/>
    <property type="project" value="TreeGrafter"/>
</dbReference>
<feature type="domain" description="OmpR/PhoB-type" evidence="9">
    <location>
        <begin position="131"/>
        <end position="230"/>
    </location>
</feature>
<keyword evidence="4 7" id="KW-0238">DNA-binding</keyword>
<protein>
    <submittedName>
        <fullName evidence="10">Response regulator transcription factor</fullName>
    </submittedName>
</protein>
<keyword evidence="3" id="KW-0805">Transcription regulation</keyword>
<organism evidence="10 11">
    <name type="scientific">Candidatus Sulfomarinibacter kjeldsenii</name>
    <dbReference type="NCBI Taxonomy" id="2885994"/>
    <lineage>
        <taxon>Bacteria</taxon>
        <taxon>Pseudomonadati</taxon>
        <taxon>Acidobacteriota</taxon>
        <taxon>Thermoanaerobaculia</taxon>
        <taxon>Thermoanaerobaculales</taxon>
        <taxon>Candidatus Sulfomarinibacteraceae</taxon>
        <taxon>Candidatus Sulfomarinibacter</taxon>
    </lineage>
</organism>
<evidence type="ECO:0000256" key="7">
    <source>
        <dbReference type="PROSITE-ProRule" id="PRU01091"/>
    </source>
</evidence>
<evidence type="ECO:0000313" key="10">
    <source>
        <dbReference type="EMBL" id="MBD3870583.1"/>
    </source>
</evidence>
<keyword evidence="1 6" id="KW-0597">Phosphoprotein</keyword>
<keyword evidence="2" id="KW-0902">Two-component regulatory system</keyword>
<dbReference type="SMART" id="SM00862">
    <property type="entry name" value="Trans_reg_C"/>
    <property type="match status" value="1"/>
</dbReference>
<dbReference type="FunFam" id="3.40.50.2300:FF:000002">
    <property type="entry name" value="DNA-binding response regulator PhoP"/>
    <property type="match status" value="1"/>
</dbReference>
<dbReference type="InterPro" id="IPR039420">
    <property type="entry name" value="WalR-like"/>
</dbReference>
<dbReference type="CDD" id="cd17574">
    <property type="entry name" value="REC_OmpR"/>
    <property type="match status" value="1"/>
</dbReference>
<dbReference type="GO" id="GO:0032993">
    <property type="term" value="C:protein-DNA complex"/>
    <property type="evidence" value="ECO:0007669"/>
    <property type="project" value="TreeGrafter"/>
</dbReference>
<dbReference type="GO" id="GO:0006355">
    <property type="term" value="P:regulation of DNA-templated transcription"/>
    <property type="evidence" value="ECO:0007669"/>
    <property type="project" value="InterPro"/>
</dbReference>
<reference evidence="10 11" key="1">
    <citation type="submission" date="2020-08" db="EMBL/GenBank/DDBJ databases">
        <title>Acidobacteriota in marine sediments use diverse sulfur dissimilation pathways.</title>
        <authorList>
            <person name="Wasmund K."/>
        </authorList>
    </citation>
    <scope>NUCLEOTIDE SEQUENCE [LARGE SCALE GENOMIC DNA]</scope>
    <source>
        <strain evidence="10">MAG AM3-A</strain>
    </source>
</reference>
<dbReference type="PROSITE" id="PS51755">
    <property type="entry name" value="OMPR_PHOB"/>
    <property type="match status" value="1"/>
</dbReference>
<dbReference type="Gene3D" id="3.40.50.2300">
    <property type="match status" value="1"/>
</dbReference>
<feature type="DNA-binding region" description="OmpR/PhoB-type" evidence="7">
    <location>
        <begin position="131"/>
        <end position="230"/>
    </location>
</feature>
<name>A0A8J6Y490_9BACT</name>
<dbReference type="InterPro" id="IPR016032">
    <property type="entry name" value="Sig_transdc_resp-reg_C-effctor"/>
</dbReference>
<dbReference type="SMART" id="SM00448">
    <property type="entry name" value="REC"/>
    <property type="match status" value="1"/>
</dbReference>
<evidence type="ECO:0000256" key="3">
    <source>
        <dbReference type="ARBA" id="ARBA00023015"/>
    </source>
</evidence>
<dbReference type="Gene3D" id="1.10.10.10">
    <property type="entry name" value="Winged helix-like DNA-binding domain superfamily/Winged helix DNA-binding domain"/>
    <property type="match status" value="1"/>
</dbReference>
<gene>
    <name evidence="10" type="ORF">IFJ97_04415</name>
</gene>
<dbReference type="SUPFAM" id="SSF52172">
    <property type="entry name" value="CheY-like"/>
    <property type="match status" value="1"/>
</dbReference>
<dbReference type="Gene3D" id="6.10.250.690">
    <property type="match status" value="1"/>
</dbReference>
<comment type="caution">
    <text evidence="10">The sequence shown here is derived from an EMBL/GenBank/DDBJ whole genome shotgun (WGS) entry which is preliminary data.</text>
</comment>
<evidence type="ECO:0000256" key="4">
    <source>
        <dbReference type="ARBA" id="ARBA00023125"/>
    </source>
</evidence>
<feature type="domain" description="Response regulatory" evidence="8">
    <location>
        <begin position="2"/>
        <end position="118"/>
    </location>
</feature>
<dbReference type="SUPFAM" id="SSF46894">
    <property type="entry name" value="C-terminal effector domain of the bipartite response regulators"/>
    <property type="match status" value="1"/>
</dbReference>
<feature type="modified residue" description="4-aspartylphosphate" evidence="6">
    <location>
        <position position="53"/>
    </location>
</feature>
<evidence type="ECO:0000256" key="1">
    <source>
        <dbReference type="ARBA" id="ARBA00022553"/>
    </source>
</evidence>
<evidence type="ECO:0000256" key="6">
    <source>
        <dbReference type="PROSITE-ProRule" id="PRU00169"/>
    </source>
</evidence>
<dbReference type="PROSITE" id="PS50110">
    <property type="entry name" value="RESPONSE_REGULATORY"/>
    <property type="match status" value="1"/>
</dbReference>
<dbReference type="GO" id="GO:0005829">
    <property type="term" value="C:cytosol"/>
    <property type="evidence" value="ECO:0007669"/>
    <property type="project" value="TreeGrafter"/>
</dbReference>
<proteinExistence type="predicted"/>
<dbReference type="InterPro" id="IPR036388">
    <property type="entry name" value="WH-like_DNA-bd_sf"/>
</dbReference>
<dbReference type="Proteomes" id="UP000598633">
    <property type="component" value="Unassembled WGS sequence"/>
</dbReference>
<evidence type="ECO:0000259" key="9">
    <source>
        <dbReference type="PROSITE" id="PS51755"/>
    </source>
</evidence>
<dbReference type="Pfam" id="PF00486">
    <property type="entry name" value="Trans_reg_C"/>
    <property type="match status" value="1"/>
</dbReference>
<dbReference type="PANTHER" id="PTHR48111">
    <property type="entry name" value="REGULATOR OF RPOS"/>
    <property type="match status" value="1"/>
</dbReference>
<dbReference type="EMBL" id="JACXWA010000070">
    <property type="protein sequence ID" value="MBD3870583.1"/>
    <property type="molecule type" value="Genomic_DNA"/>
</dbReference>
<dbReference type="InterPro" id="IPR011006">
    <property type="entry name" value="CheY-like_superfamily"/>
</dbReference>
<evidence type="ECO:0000256" key="2">
    <source>
        <dbReference type="ARBA" id="ARBA00023012"/>
    </source>
</evidence>
<evidence type="ECO:0000256" key="5">
    <source>
        <dbReference type="ARBA" id="ARBA00023163"/>
    </source>
</evidence>
<dbReference type="CDD" id="cd00383">
    <property type="entry name" value="trans_reg_C"/>
    <property type="match status" value="1"/>
</dbReference>
<dbReference type="InterPro" id="IPR001867">
    <property type="entry name" value="OmpR/PhoB-type_DNA-bd"/>
</dbReference>